<gene>
    <name evidence="7" type="ORF">PENSUB_7089</name>
</gene>
<comment type="caution">
    <text evidence="7">The sequence shown here is derived from an EMBL/GenBank/DDBJ whole genome shotgun (WGS) entry which is preliminary data.</text>
</comment>
<evidence type="ECO:0000256" key="1">
    <source>
        <dbReference type="ARBA" id="ARBA00004123"/>
    </source>
</evidence>
<dbReference type="OrthoDB" id="298344at2759"/>
<dbReference type="InterPro" id="IPR018866">
    <property type="entry name" value="Znf-4CXXC_R1"/>
</dbReference>
<dbReference type="Pfam" id="PF02373">
    <property type="entry name" value="JmjC"/>
    <property type="match status" value="1"/>
</dbReference>
<accession>A0A1Q5TQ15</accession>
<keyword evidence="4" id="KW-0539">Nucleus</keyword>
<organism evidence="7 8">
    <name type="scientific">Penicillium subrubescens</name>
    <dbReference type="NCBI Taxonomy" id="1316194"/>
    <lineage>
        <taxon>Eukaryota</taxon>
        <taxon>Fungi</taxon>
        <taxon>Dikarya</taxon>
        <taxon>Ascomycota</taxon>
        <taxon>Pezizomycotina</taxon>
        <taxon>Eurotiomycetes</taxon>
        <taxon>Eurotiomycetidae</taxon>
        <taxon>Eurotiales</taxon>
        <taxon>Aspergillaceae</taxon>
        <taxon>Penicillium</taxon>
    </lineage>
</organism>
<evidence type="ECO:0000313" key="7">
    <source>
        <dbReference type="EMBL" id="OKP02325.1"/>
    </source>
</evidence>
<comment type="subcellular location">
    <subcellularLocation>
        <location evidence="1">Nucleus</location>
    </subcellularLocation>
</comment>
<name>A0A1Q5TQ15_9EURO</name>
<dbReference type="GO" id="GO:0005634">
    <property type="term" value="C:nucleus"/>
    <property type="evidence" value="ECO:0007669"/>
    <property type="project" value="UniProtKB-SubCell"/>
</dbReference>
<dbReference type="PROSITE" id="PS51184">
    <property type="entry name" value="JMJC"/>
    <property type="match status" value="1"/>
</dbReference>
<dbReference type="InterPro" id="IPR003347">
    <property type="entry name" value="JmjC_dom"/>
</dbReference>
<protein>
    <recommendedName>
        <fullName evidence="6">JmjC domain-containing protein</fullName>
    </recommendedName>
</protein>
<dbReference type="SMART" id="SM00558">
    <property type="entry name" value="JmjC"/>
    <property type="match status" value="1"/>
</dbReference>
<reference evidence="7 8" key="1">
    <citation type="submission" date="2016-10" db="EMBL/GenBank/DDBJ databases">
        <title>Genome sequence of the ascomycete fungus Penicillium subrubescens.</title>
        <authorList>
            <person name="De Vries R.P."/>
            <person name="Peng M."/>
            <person name="Dilokpimol A."/>
            <person name="Hilden K."/>
            <person name="Makela M.R."/>
            <person name="Grigoriev I."/>
            <person name="Riley R."/>
            <person name="Granchi Z."/>
        </authorList>
    </citation>
    <scope>NUCLEOTIDE SEQUENCE [LARGE SCALE GENOMIC DNA]</scope>
    <source>
        <strain evidence="7 8">CBS 132785</strain>
    </source>
</reference>
<dbReference type="Gene3D" id="2.60.120.650">
    <property type="entry name" value="Cupin"/>
    <property type="match status" value="1"/>
</dbReference>
<keyword evidence="3" id="KW-0804">Transcription</keyword>
<proteinExistence type="predicted"/>
<feature type="region of interest" description="Disordered" evidence="5">
    <location>
        <begin position="163"/>
        <end position="190"/>
    </location>
</feature>
<feature type="region of interest" description="Disordered" evidence="5">
    <location>
        <begin position="543"/>
        <end position="580"/>
    </location>
</feature>
<keyword evidence="2" id="KW-0805">Transcription regulation</keyword>
<evidence type="ECO:0000256" key="4">
    <source>
        <dbReference type="ARBA" id="ARBA00023242"/>
    </source>
</evidence>
<dbReference type="Pfam" id="PF10497">
    <property type="entry name" value="zf-4CXXC_R1"/>
    <property type="match status" value="1"/>
</dbReference>
<dbReference type="SUPFAM" id="SSF51197">
    <property type="entry name" value="Clavaminate synthase-like"/>
    <property type="match status" value="1"/>
</dbReference>
<sequence length="756" mass="86932">MIQRSRAVFEPFPPHLDIEEEVRTTKKFEFAKKISFDSIAQFPREVLELYILTHVVKLGLPLVITGFDKHLDKDLFSEKWLRRHYASQTYDARDLGKAANMRLTLGHYLKNMSTLTELVSPTTYNRPNIQRLYLKDIDCPDEWHKSLEEVIPSSFFYLNQSPLKGPRSPASQFPDPPKTPQGQSVARSGDLMSSLPEAMRAQNLMCYIGHEGTYTPAHQEMCASLGQNLMVEASDGSFEHGKPTRPGSSIWLMTGTQERLMVAEYWTSMLGHNLDLENHFAQLNAWKSAPFTTYVVEQRPGDLILVPPLAAHQVWNRGTRTMKVAWNRITVETLEMAFDEALANARMICRDEQYKNKAIVYYTLDRYSDLLRKASKSSHPEVRMLQEDFHRLFNIYTDILLSETFSKNSPAAKEIEFEKFESNITCSYCRCNIFNRFLTCPWCVGEGNDTYDICMDCYVLGRSCQCISKLKWVEQFPWKQLTGKHETWRQQILAFKQDDRDPKLKGPPTLLVARSKLGRKSLAEICQEQMRLRPWVDYKKPKEIKAATPSDDEGSDSESRARKRRKSNGNKAPSGKGRCHMCKSSECLWKLAACEKCNLYYCYGSLFRAFDMLPQDAMQKPHWLCPKCRKICNCSSCRQDDNMKPHQPFNILLGHDTRKIADPRSVESLVNMRLSNLALLKTFGDDNADRLERLRCDEEKRRQQQQQQLADNDIHVGLDSPHSEPVIDNPVVDDSQLPGIPIDPALELDGSFMNFG</sequence>
<dbReference type="AlphaFoldDB" id="A0A1Q5TQ15"/>
<evidence type="ECO:0000256" key="2">
    <source>
        <dbReference type="ARBA" id="ARBA00023015"/>
    </source>
</evidence>
<keyword evidence="8" id="KW-1185">Reference proteome</keyword>
<evidence type="ECO:0000313" key="8">
    <source>
        <dbReference type="Proteomes" id="UP000186955"/>
    </source>
</evidence>
<evidence type="ECO:0000259" key="6">
    <source>
        <dbReference type="PROSITE" id="PS51184"/>
    </source>
</evidence>
<evidence type="ECO:0000256" key="3">
    <source>
        <dbReference type="ARBA" id="ARBA00023163"/>
    </source>
</evidence>
<dbReference type="EMBL" id="MNBE01000626">
    <property type="protein sequence ID" value="OKP02325.1"/>
    <property type="molecule type" value="Genomic_DNA"/>
</dbReference>
<feature type="domain" description="JmjC" evidence="6">
    <location>
        <begin position="177"/>
        <end position="345"/>
    </location>
</feature>
<evidence type="ECO:0000256" key="5">
    <source>
        <dbReference type="SAM" id="MobiDB-lite"/>
    </source>
</evidence>
<dbReference type="Proteomes" id="UP000186955">
    <property type="component" value="Unassembled WGS sequence"/>
</dbReference>
<dbReference type="STRING" id="1316194.A0A1Q5TQ15"/>